<sequence>MPMLHFRLLGVPTVSRDGQALIFPTRKGLALAVYLALQGATPRGRIADLLWGELPESTARKNLRQELLRLKPLEVIEVEGDTLRCAAAQLDVTQLEAAVDSGDWERAETLCGGEFLSGLEPSGAPEFEEWLEERREHYRSVQVSALSNRADALEAAGEYRRALDLHLRLLAEDELLEPQHWAAVRLHYLLGERRAAAERYARYEEVLRRDLHLEPPSEVRNWFEKLQRSEPSAPRNLQRATVLRPPMHGRAEAERELREALRGPGLVLVTGEAGVGKTRLSHETCEGLRQLRLTQRRSAQALGFSAVAETLREALEAGGLAQLAPVWQAEAARLLPELGEAARAEAEGARLRLLEGLSQCLLTALAAREGSGSGVLLWDNLQWIDDSALELLPHLVRRAATQGVAVLGCVRSDEMPEGLRRVMAELSRDALLRELPLAPLSADDVLALIRDLSGNPSGAVLFSRRLYDATGGNPLGVVETLQYLYERGELAVDEAGWRTPYDQDTLDYHELPIPPSVRETIQSRLERLSSRERETLEFAALVEGGLRVPDLEALLELSDVDAADVVDRLTAQGWMRAGRSGYGLRHPLLGQVLEARLGGERRALMHRRIARRLAARLPMALRARHLEQGGLSLEAAEAYLEAARSAARALHREAPGLYSRALALLEASDPEPETLAELLVETASSYSALGRSLDARPHVERAAALLPQLNNLVTRARVYAVAAEDALRAGRHLEARASLELALEAYRAAGERRGEAESLFLLAWIEYRSGNPEGQLEPLGAAIEAFEELGDREQQARALRNLASLHFRLGDIARGQALHDRALALVRACGQRFTERRLRADDATGNWLRGEFRICLEEAQALLTDAEAEQDFIGIMDALELQGLANIALNRAALALPQLDRFAELAGSLGLLRDRAIARSLRANALYLLGRLEEAALEFERTVASQRELRDHSKIGHTLVAWGLLEKDRGNPSHAETLLLEAAQLWESRRELGHLARALTALSETVRPQNPARALELAERAWTVLEGWQVGVPDLQRIAWALYEARVTAGQDGSAALARARAELDRVAADLTPEQRSSYLNLALHRKILEASASAPSPASPEAVLPPGSL</sequence>
<dbReference type="PANTHER" id="PTHR16305:SF35">
    <property type="entry name" value="TRANSCRIPTIONAL ACTIVATOR DOMAIN"/>
    <property type="match status" value="1"/>
</dbReference>
<keyword evidence="4" id="KW-0238">DNA-binding</keyword>
<dbReference type="InterPro" id="IPR041664">
    <property type="entry name" value="AAA_16"/>
</dbReference>
<evidence type="ECO:0000256" key="2">
    <source>
        <dbReference type="ARBA" id="ARBA00022840"/>
    </source>
</evidence>
<dbReference type="SUPFAM" id="SSF48452">
    <property type="entry name" value="TPR-like"/>
    <property type="match status" value="3"/>
</dbReference>
<gene>
    <name evidence="4" type="ORF">HNR42_001983</name>
</gene>
<dbReference type="Proteomes" id="UP000569951">
    <property type="component" value="Unassembled WGS sequence"/>
</dbReference>
<keyword evidence="1" id="KW-0547">Nucleotide-binding</keyword>
<dbReference type="GO" id="GO:0005737">
    <property type="term" value="C:cytoplasm"/>
    <property type="evidence" value="ECO:0007669"/>
    <property type="project" value="TreeGrafter"/>
</dbReference>
<feature type="domain" description="Bacterial transcriptional activator" evidence="3">
    <location>
        <begin position="90"/>
        <end position="227"/>
    </location>
</feature>
<evidence type="ECO:0000259" key="3">
    <source>
        <dbReference type="SMART" id="SM01043"/>
    </source>
</evidence>
<dbReference type="GO" id="GO:0004016">
    <property type="term" value="F:adenylate cyclase activity"/>
    <property type="evidence" value="ECO:0007669"/>
    <property type="project" value="TreeGrafter"/>
</dbReference>
<protein>
    <submittedName>
        <fullName evidence="4">DNA-binding SARP family transcriptional activator</fullName>
    </submittedName>
</protein>
<dbReference type="EMBL" id="JACHHG010000006">
    <property type="protein sequence ID" value="MBB6098549.1"/>
    <property type="molecule type" value="Genomic_DNA"/>
</dbReference>
<keyword evidence="2" id="KW-0067">ATP-binding</keyword>
<dbReference type="SMART" id="SM01043">
    <property type="entry name" value="BTAD"/>
    <property type="match status" value="1"/>
</dbReference>
<evidence type="ECO:0000313" key="4">
    <source>
        <dbReference type="EMBL" id="MBB6098549.1"/>
    </source>
</evidence>
<dbReference type="RefSeq" id="WP_183987063.1">
    <property type="nucleotide sequence ID" value="NZ_JACHHG010000006.1"/>
</dbReference>
<evidence type="ECO:0000256" key="1">
    <source>
        <dbReference type="ARBA" id="ARBA00022741"/>
    </source>
</evidence>
<reference evidence="4 5" key="1">
    <citation type="submission" date="2020-08" db="EMBL/GenBank/DDBJ databases">
        <title>Genomic Encyclopedia of Type Strains, Phase IV (KMG-IV): sequencing the most valuable type-strain genomes for metagenomic binning, comparative biology and taxonomic classification.</title>
        <authorList>
            <person name="Goeker M."/>
        </authorList>
    </citation>
    <scope>NUCLEOTIDE SEQUENCE [LARGE SCALE GENOMIC DNA]</scope>
    <source>
        <strain evidence="4 5">DSM 21458</strain>
    </source>
</reference>
<accession>A0A841I2D9</accession>
<evidence type="ECO:0000313" key="5">
    <source>
        <dbReference type="Proteomes" id="UP000569951"/>
    </source>
</evidence>
<keyword evidence="5" id="KW-1185">Reference proteome</keyword>
<dbReference type="SMART" id="SM00028">
    <property type="entry name" value="TPR"/>
    <property type="match status" value="4"/>
</dbReference>
<dbReference type="InterPro" id="IPR027417">
    <property type="entry name" value="P-loop_NTPase"/>
</dbReference>
<dbReference type="Pfam" id="PF03704">
    <property type="entry name" value="BTAD"/>
    <property type="match status" value="1"/>
</dbReference>
<dbReference type="PANTHER" id="PTHR16305">
    <property type="entry name" value="TESTICULAR SOLUBLE ADENYLYL CYCLASE"/>
    <property type="match status" value="1"/>
</dbReference>
<dbReference type="Pfam" id="PF13191">
    <property type="entry name" value="AAA_16"/>
    <property type="match status" value="1"/>
</dbReference>
<dbReference type="InterPro" id="IPR019734">
    <property type="entry name" value="TPR_rpt"/>
</dbReference>
<dbReference type="Gene3D" id="1.10.10.10">
    <property type="entry name" value="Winged helix-like DNA-binding domain superfamily/Winged helix DNA-binding domain"/>
    <property type="match status" value="1"/>
</dbReference>
<dbReference type="AlphaFoldDB" id="A0A841I2D9"/>
<dbReference type="SUPFAM" id="SSF52540">
    <property type="entry name" value="P-loop containing nucleoside triphosphate hydrolases"/>
    <property type="match status" value="1"/>
</dbReference>
<organism evidence="4 5">
    <name type="scientific">Deinobacterium chartae</name>
    <dbReference type="NCBI Taxonomy" id="521158"/>
    <lineage>
        <taxon>Bacteria</taxon>
        <taxon>Thermotogati</taxon>
        <taxon>Deinococcota</taxon>
        <taxon>Deinococci</taxon>
        <taxon>Deinococcales</taxon>
        <taxon>Deinococcaceae</taxon>
        <taxon>Deinobacterium</taxon>
    </lineage>
</organism>
<dbReference type="InterPro" id="IPR011990">
    <property type="entry name" value="TPR-like_helical_dom_sf"/>
</dbReference>
<dbReference type="Gene3D" id="1.25.40.10">
    <property type="entry name" value="Tetratricopeptide repeat domain"/>
    <property type="match status" value="3"/>
</dbReference>
<dbReference type="InterPro" id="IPR005158">
    <property type="entry name" value="BTAD"/>
</dbReference>
<dbReference type="GO" id="GO:0003677">
    <property type="term" value="F:DNA binding"/>
    <property type="evidence" value="ECO:0007669"/>
    <property type="project" value="UniProtKB-KW"/>
</dbReference>
<comment type="caution">
    <text evidence="4">The sequence shown here is derived from an EMBL/GenBank/DDBJ whole genome shotgun (WGS) entry which is preliminary data.</text>
</comment>
<dbReference type="GO" id="GO:0005524">
    <property type="term" value="F:ATP binding"/>
    <property type="evidence" value="ECO:0007669"/>
    <property type="project" value="UniProtKB-KW"/>
</dbReference>
<dbReference type="InterPro" id="IPR036388">
    <property type="entry name" value="WH-like_DNA-bd_sf"/>
</dbReference>
<proteinExistence type="predicted"/>
<name>A0A841I2D9_9DEIO</name>